<accession>A0A4Y7PY51</accession>
<dbReference type="PANTHER" id="PTHR40465">
    <property type="entry name" value="CHROMOSOME 1, WHOLE GENOME SHOTGUN SEQUENCE"/>
    <property type="match status" value="1"/>
</dbReference>
<dbReference type="EMBL" id="ML170192">
    <property type="protein sequence ID" value="TDL19966.1"/>
    <property type="molecule type" value="Genomic_DNA"/>
</dbReference>
<dbReference type="OrthoDB" id="3065155at2759"/>
<feature type="transmembrane region" description="Helical" evidence="1">
    <location>
        <begin position="233"/>
        <end position="251"/>
    </location>
</feature>
<feature type="transmembrane region" description="Helical" evidence="1">
    <location>
        <begin position="164"/>
        <end position="189"/>
    </location>
</feature>
<organism evidence="3 4">
    <name type="scientific">Rickenella mellea</name>
    <dbReference type="NCBI Taxonomy" id="50990"/>
    <lineage>
        <taxon>Eukaryota</taxon>
        <taxon>Fungi</taxon>
        <taxon>Dikarya</taxon>
        <taxon>Basidiomycota</taxon>
        <taxon>Agaricomycotina</taxon>
        <taxon>Agaricomycetes</taxon>
        <taxon>Hymenochaetales</taxon>
        <taxon>Rickenellaceae</taxon>
        <taxon>Rickenella</taxon>
    </lineage>
</organism>
<dbReference type="VEuPathDB" id="FungiDB:BD410DRAFT_830042"/>
<dbReference type="Proteomes" id="UP000294933">
    <property type="component" value="Unassembled WGS sequence"/>
</dbReference>
<dbReference type="InterPro" id="IPR045339">
    <property type="entry name" value="DUF6534"/>
</dbReference>
<dbReference type="Pfam" id="PF20152">
    <property type="entry name" value="DUF6534"/>
    <property type="match status" value="1"/>
</dbReference>
<feature type="transmembrane region" description="Helical" evidence="1">
    <location>
        <begin position="201"/>
        <end position="227"/>
    </location>
</feature>
<evidence type="ECO:0000256" key="1">
    <source>
        <dbReference type="SAM" id="Phobius"/>
    </source>
</evidence>
<feature type="transmembrane region" description="Helical" evidence="1">
    <location>
        <begin position="122"/>
        <end position="144"/>
    </location>
</feature>
<keyword evidence="1" id="KW-0812">Transmembrane</keyword>
<name>A0A4Y7PY51_9AGAM</name>
<keyword evidence="1" id="KW-1133">Transmembrane helix</keyword>
<reference evidence="3 4" key="1">
    <citation type="submission" date="2018-06" db="EMBL/GenBank/DDBJ databases">
        <title>A transcriptomic atlas of mushroom development highlights an independent origin of complex multicellularity.</title>
        <authorList>
            <consortium name="DOE Joint Genome Institute"/>
            <person name="Krizsan K."/>
            <person name="Almasi E."/>
            <person name="Merenyi Z."/>
            <person name="Sahu N."/>
            <person name="Viragh M."/>
            <person name="Koszo T."/>
            <person name="Mondo S."/>
            <person name="Kiss B."/>
            <person name="Balint B."/>
            <person name="Kues U."/>
            <person name="Barry K."/>
            <person name="Hegedus J.C."/>
            <person name="Henrissat B."/>
            <person name="Johnson J."/>
            <person name="Lipzen A."/>
            <person name="Ohm R."/>
            <person name="Nagy I."/>
            <person name="Pangilinan J."/>
            <person name="Yan J."/>
            <person name="Xiong Y."/>
            <person name="Grigoriev I.V."/>
            <person name="Hibbett D.S."/>
            <person name="Nagy L.G."/>
        </authorList>
    </citation>
    <scope>NUCLEOTIDE SEQUENCE [LARGE SCALE GENOMIC DNA]</scope>
    <source>
        <strain evidence="3 4">SZMC22713</strain>
    </source>
</reference>
<feature type="transmembrane region" description="Helical" evidence="1">
    <location>
        <begin position="92"/>
        <end position="110"/>
    </location>
</feature>
<dbReference type="STRING" id="50990.A0A4Y7PY51"/>
<proteinExistence type="predicted"/>
<feature type="transmembrane region" description="Helical" evidence="1">
    <location>
        <begin position="51"/>
        <end position="72"/>
    </location>
</feature>
<keyword evidence="1" id="KW-0472">Membrane</keyword>
<dbReference type="AlphaFoldDB" id="A0A4Y7PY51"/>
<evidence type="ECO:0000313" key="3">
    <source>
        <dbReference type="EMBL" id="TDL19966.1"/>
    </source>
</evidence>
<dbReference type="PANTHER" id="PTHR40465:SF1">
    <property type="entry name" value="DUF6534 DOMAIN-CONTAINING PROTEIN"/>
    <property type="match status" value="1"/>
</dbReference>
<gene>
    <name evidence="3" type="ORF">BD410DRAFT_830042</name>
</gene>
<evidence type="ECO:0000313" key="4">
    <source>
        <dbReference type="Proteomes" id="UP000294933"/>
    </source>
</evidence>
<evidence type="ECO:0000259" key="2">
    <source>
        <dbReference type="Pfam" id="PF20152"/>
    </source>
</evidence>
<feature type="domain" description="DUF6534" evidence="2">
    <location>
        <begin position="172"/>
        <end position="258"/>
    </location>
</feature>
<protein>
    <recommendedName>
        <fullName evidence="2">DUF6534 domain-containing protein</fullName>
    </recommendedName>
</protein>
<keyword evidence="4" id="KW-1185">Reference proteome</keyword>
<sequence>MPSGLGSVTAHFLYGPLLIGNFIAVAFWGAHCILTVYYFTNYPKDRTLLKAWVALLWVLDTAHTIILIKGIWSPLISQYGNFNDIVGVRPELVYQLLITASVAFMAQCYFVRRIYIFGSKPIFKWCVPVVLAPLIVWQVVGSIIYTARGLSFKTTTQMLSLSQIAIGVNSSAAAVDIVTTIAMCILLYFSRNGIPSTDRLLGWLMISSLNTGAWTAMFAIVTIILVTARPNDILYSITNFPLCGLYCNTILGNLTARNILRNHGNTVQTNSIPLHPLNFRTTEIPQFNGQAHRVHSPGSIPEDAIEREVKSHAISGEYAV</sequence>
<feature type="transmembrane region" description="Helical" evidence="1">
    <location>
        <begin position="12"/>
        <end position="39"/>
    </location>
</feature>